<name>A0A093B8H8_CHAPE</name>
<dbReference type="GO" id="GO:0010890">
    <property type="term" value="P:positive regulation of triglyceride storage"/>
    <property type="evidence" value="ECO:0007669"/>
    <property type="project" value="TreeGrafter"/>
</dbReference>
<gene>
    <name evidence="4" type="ORF">M959_00074</name>
</gene>
<evidence type="ECO:0000256" key="3">
    <source>
        <dbReference type="ARBA" id="ARBA00022677"/>
    </source>
</evidence>
<evidence type="ECO:0000256" key="1">
    <source>
        <dbReference type="ARBA" id="ARBA00004502"/>
    </source>
</evidence>
<dbReference type="AlphaFoldDB" id="A0A093B8H8"/>
<evidence type="ECO:0000313" key="4">
    <source>
        <dbReference type="EMBL" id="KFU83458.1"/>
    </source>
</evidence>
<sequence length="113" mass="12182">VNQMANLTLASSPCGMMSTVYASTKERHCYIRAMRHAAEKRVRSVTEATASCVQPVLTSLEPRVAAATEYVSKGLDKLGEKLPLLQKPMDQIISDTKELVSSRVADAKGAVSS</sequence>
<proteinExistence type="inferred from homology"/>
<dbReference type="InterPro" id="IPR004279">
    <property type="entry name" value="Perilipin"/>
</dbReference>
<comment type="caution">
    <text evidence="4">The sequence shown here is derived from an EMBL/GenBank/DDBJ whole genome shotgun (WGS) entry which is preliminary data.</text>
</comment>
<dbReference type="GO" id="GO:0005829">
    <property type="term" value="C:cytosol"/>
    <property type="evidence" value="ECO:0007669"/>
    <property type="project" value="TreeGrafter"/>
</dbReference>
<dbReference type="PANTHER" id="PTHR14024">
    <property type="entry name" value="PERILIPIN"/>
    <property type="match status" value="1"/>
</dbReference>
<dbReference type="GO" id="GO:0019915">
    <property type="term" value="P:lipid storage"/>
    <property type="evidence" value="ECO:0007669"/>
    <property type="project" value="TreeGrafter"/>
</dbReference>
<accession>A0A093B8H8</accession>
<organism evidence="4 5">
    <name type="scientific">Chaetura pelagica</name>
    <name type="common">Chimney swift</name>
    <name type="synonym">Hirundo pelagica</name>
    <dbReference type="NCBI Taxonomy" id="8897"/>
    <lineage>
        <taxon>Eukaryota</taxon>
        <taxon>Metazoa</taxon>
        <taxon>Chordata</taxon>
        <taxon>Craniata</taxon>
        <taxon>Vertebrata</taxon>
        <taxon>Euteleostomi</taxon>
        <taxon>Archelosauria</taxon>
        <taxon>Archosauria</taxon>
        <taxon>Dinosauria</taxon>
        <taxon>Saurischia</taxon>
        <taxon>Theropoda</taxon>
        <taxon>Coelurosauria</taxon>
        <taxon>Aves</taxon>
        <taxon>Neognathae</taxon>
        <taxon>Neoaves</taxon>
        <taxon>Strisores</taxon>
        <taxon>Apodiformes</taxon>
        <taxon>Apodidae</taxon>
        <taxon>Apodinae</taxon>
        <taxon>Chaetura</taxon>
    </lineage>
</organism>
<reference evidence="5" key="1">
    <citation type="submission" date="2013-08" db="EMBL/GenBank/DDBJ databases">
        <title>Genome evolution of avian class.</title>
        <authorList>
            <person name="Zhang G."/>
            <person name="Li C."/>
        </authorList>
    </citation>
    <scope>NUCLEOTIDE SEQUENCE [LARGE SCALE GENOMIC DNA]</scope>
</reference>
<feature type="non-terminal residue" evidence="4">
    <location>
        <position position="113"/>
    </location>
</feature>
<protein>
    <submittedName>
        <fullName evidence="4">Perilipin-3</fullName>
    </submittedName>
</protein>
<dbReference type="PANTHER" id="PTHR14024:SF51">
    <property type="entry name" value="PERILIPIN-RELATED"/>
    <property type="match status" value="1"/>
</dbReference>
<dbReference type="Pfam" id="PF03036">
    <property type="entry name" value="Perilipin"/>
    <property type="match status" value="1"/>
</dbReference>
<comment type="similarity">
    <text evidence="2">Belongs to the perilipin family.</text>
</comment>
<dbReference type="EMBL" id="AVOS01078757">
    <property type="protein sequence ID" value="KFU83458.1"/>
    <property type="molecule type" value="Genomic_DNA"/>
</dbReference>
<dbReference type="GO" id="GO:0005811">
    <property type="term" value="C:lipid droplet"/>
    <property type="evidence" value="ECO:0007669"/>
    <property type="project" value="UniProtKB-SubCell"/>
</dbReference>
<dbReference type="Proteomes" id="UP000031515">
    <property type="component" value="Unassembled WGS sequence"/>
</dbReference>
<evidence type="ECO:0000313" key="5">
    <source>
        <dbReference type="Proteomes" id="UP000031515"/>
    </source>
</evidence>
<keyword evidence="3" id="KW-0551">Lipid droplet</keyword>
<keyword evidence="5" id="KW-1185">Reference proteome</keyword>
<feature type="non-terminal residue" evidence="4">
    <location>
        <position position="1"/>
    </location>
</feature>
<reference evidence="4 5" key="2">
    <citation type="journal article" date="2014" name="Science">
        <title>Comparative genomics reveals insights into avian genome evolution and adaptation.</title>
        <authorList>
            <consortium name="Avian Genome Consortium"/>
            <person name="Zhang G."/>
            <person name="Li C."/>
            <person name="Li Q."/>
            <person name="Li B."/>
            <person name="Larkin D.M."/>
            <person name="Lee C."/>
            <person name="Storz J.F."/>
            <person name="Antunes A."/>
            <person name="Greenwold M.J."/>
            <person name="Meredith R.W."/>
            <person name="Odeen A."/>
            <person name="Cui J."/>
            <person name="Zhou Q."/>
            <person name="Xu L."/>
            <person name="Pan H."/>
            <person name="Wang Z."/>
            <person name="Jin L."/>
            <person name="Zhang P."/>
            <person name="Hu H."/>
            <person name="Yang W."/>
            <person name="Hu J."/>
            <person name="Xiao J."/>
            <person name="Yang Z."/>
            <person name="Liu Y."/>
            <person name="Xie Q."/>
            <person name="Yu H."/>
            <person name="Lian J."/>
            <person name="Wen P."/>
            <person name="Zhang F."/>
            <person name="Li H."/>
            <person name="Zeng Y."/>
            <person name="Xiong Z."/>
            <person name="Liu S."/>
            <person name="Zhou L."/>
            <person name="Huang Z."/>
            <person name="An N."/>
            <person name="Wang J."/>
            <person name="Zheng Q."/>
            <person name="Xiong Y."/>
            <person name="Wang G."/>
            <person name="Wang B."/>
            <person name="Wang J."/>
            <person name="Fan Y."/>
            <person name="da Fonseca R.R."/>
            <person name="Alfaro-Nunez A."/>
            <person name="Schubert M."/>
            <person name="Orlando L."/>
            <person name="Mourier T."/>
            <person name="Howard J.T."/>
            <person name="Ganapathy G."/>
            <person name="Pfenning A."/>
            <person name="Whitney O."/>
            <person name="Rivas M.V."/>
            <person name="Hara E."/>
            <person name="Smith J."/>
            <person name="Farre M."/>
            <person name="Narayan J."/>
            <person name="Slavov G."/>
            <person name="Romanov M.N."/>
            <person name="Borges R."/>
            <person name="Machado J.P."/>
            <person name="Khan I."/>
            <person name="Springer M.S."/>
            <person name="Gatesy J."/>
            <person name="Hoffmann F.G."/>
            <person name="Opazo J.C."/>
            <person name="Hastad O."/>
            <person name="Sawyer R.H."/>
            <person name="Kim H."/>
            <person name="Kim K.W."/>
            <person name="Kim H.J."/>
            <person name="Cho S."/>
            <person name="Li N."/>
            <person name="Huang Y."/>
            <person name="Bruford M.W."/>
            <person name="Zhan X."/>
            <person name="Dixon A."/>
            <person name="Bertelsen M.F."/>
            <person name="Derryberry E."/>
            <person name="Warren W."/>
            <person name="Wilson R.K."/>
            <person name="Li S."/>
            <person name="Ray D.A."/>
            <person name="Green R.E."/>
            <person name="O'Brien S.J."/>
            <person name="Griffin D."/>
            <person name="Johnson W.E."/>
            <person name="Haussler D."/>
            <person name="Ryder O.A."/>
            <person name="Willerslev E."/>
            <person name="Graves G.R."/>
            <person name="Alstrom P."/>
            <person name="Fjeldsa J."/>
            <person name="Mindell D.P."/>
            <person name="Edwards S.V."/>
            <person name="Braun E.L."/>
            <person name="Rahbek C."/>
            <person name="Burt D.W."/>
            <person name="Houde P."/>
            <person name="Zhang Y."/>
            <person name="Yang H."/>
            <person name="Wang J."/>
            <person name="Jarvis E.D."/>
            <person name="Gilbert M.T."/>
            <person name="Wang J."/>
        </authorList>
    </citation>
    <scope>NUCLEOTIDE SEQUENCE [LARGE SCALE GENOMIC DNA]</scope>
    <source>
        <strain evidence="4">M959</strain>
    </source>
</reference>
<comment type="subcellular location">
    <subcellularLocation>
        <location evidence="1">Lipid droplet</location>
    </subcellularLocation>
</comment>
<evidence type="ECO:0000256" key="2">
    <source>
        <dbReference type="ARBA" id="ARBA00006311"/>
    </source>
</evidence>